<feature type="region of interest" description="Disordered" evidence="5">
    <location>
        <begin position="521"/>
        <end position="540"/>
    </location>
</feature>
<evidence type="ECO:0000256" key="1">
    <source>
        <dbReference type="ARBA" id="ARBA00022723"/>
    </source>
</evidence>
<evidence type="ECO:0000259" key="6">
    <source>
        <dbReference type="PROSITE" id="PS50076"/>
    </source>
</evidence>
<dbReference type="FunFam" id="1.10.287.110:FF:000046">
    <property type="entry name" value="dnaJ homolog subfamily C member 21"/>
    <property type="match status" value="1"/>
</dbReference>
<evidence type="ECO:0000256" key="4">
    <source>
        <dbReference type="PROSITE-ProRule" id="PRU00042"/>
    </source>
</evidence>
<keyword evidence="9" id="KW-1185">Reference proteome</keyword>
<dbReference type="InterPro" id="IPR036236">
    <property type="entry name" value="Znf_C2H2_sf"/>
</dbReference>
<dbReference type="PANTHER" id="PTHR44029:SF1">
    <property type="entry name" value="DNAJ HOMOLOG SUBFAMILY C MEMBER 21"/>
    <property type="match status" value="1"/>
</dbReference>
<dbReference type="GO" id="GO:0008270">
    <property type="term" value="F:zinc ion binding"/>
    <property type="evidence" value="ECO:0007669"/>
    <property type="project" value="UniProtKB-KW"/>
</dbReference>
<dbReference type="CDD" id="cd06257">
    <property type="entry name" value="DnaJ"/>
    <property type="match status" value="1"/>
</dbReference>
<dbReference type="PROSITE" id="PS00636">
    <property type="entry name" value="DNAJ_1"/>
    <property type="match status" value="1"/>
</dbReference>
<name>A0A8E5HVJ5_USTVR</name>
<dbReference type="RefSeq" id="XP_042999776.1">
    <property type="nucleotide sequence ID" value="XM_043143841.1"/>
</dbReference>
<dbReference type="Gene3D" id="1.10.287.110">
    <property type="entry name" value="DnaJ domain"/>
    <property type="match status" value="1"/>
</dbReference>
<dbReference type="InterPro" id="IPR054076">
    <property type="entry name" value="ZUO1-like_ZHD"/>
</dbReference>
<dbReference type="Pfam" id="PF21884">
    <property type="entry name" value="ZUO1-like_ZHD"/>
    <property type="match status" value="1"/>
</dbReference>
<dbReference type="PROSITE" id="PS00028">
    <property type="entry name" value="ZINC_FINGER_C2H2_1"/>
    <property type="match status" value="2"/>
</dbReference>
<keyword evidence="3" id="KW-0862">Zinc</keyword>
<evidence type="ECO:0000313" key="8">
    <source>
        <dbReference type="EMBL" id="QUC22103.1"/>
    </source>
</evidence>
<sequence>MGAGQSAPATLTTKRCYYELIGVGRDATDVEIKRAYRKKALELHPDRNLNDIQDATTRFAEIQAAYEILSDPQERAWYDSHRDAILAGQDDPGDSPEPRTFHNVRLTSAEEISNLIRRFNSAIPFNDEPTGFFGVVRETFEHLALEEQAAAAYGQTTDYATFGSSEDDYDSVVKLFYTSWSGFSTQKSFSWKDKYRVSEAPDRRVRRLMERENKKRREDAIREFNDSVRFLLTFVRKRDPRYLPNIQSEAERQQFLRNAAASQAARSRAANQEKFGTYERPDWTHQHHDEELEGFFSEDEEECEVEILNCIVCSKSFKSSQQLEAHERSKKHIKATQNFCRQLENESISFELNNKAVQNQDAGQAQKSSISQETQWIETKSVIKSLAFDDEPELSHKLNQYAGADELGQYGGQSSNLPTKQVDNEKNGKEDSPRGEAEVCLASETLTDHPVSHAKYESTSLVDGFKPQPLSTQPKIGMAKLKRQKKAASQLLKANGESTCKVCHAAFVSRSKLFDHIRQKNHAASGLESTESWSSGLKKS</sequence>
<dbReference type="InterPro" id="IPR001623">
    <property type="entry name" value="DnaJ_domain"/>
</dbReference>
<gene>
    <name evidence="8" type="ORF">UV8b_06344</name>
</gene>
<feature type="region of interest" description="Disordered" evidence="5">
    <location>
        <begin position="406"/>
        <end position="434"/>
    </location>
</feature>
<dbReference type="InterPro" id="IPR018253">
    <property type="entry name" value="DnaJ_domain_CS"/>
</dbReference>
<dbReference type="SUPFAM" id="SSF57667">
    <property type="entry name" value="beta-beta-alpha zinc fingers"/>
    <property type="match status" value="1"/>
</dbReference>
<dbReference type="InterPro" id="IPR051964">
    <property type="entry name" value="Chaperone_stress_response"/>
</dbReference>
<dbReference type="KEGG" id="uvi:66067121"/>
<dbReference type="EMBL" id="CP072757">
    <property type="protein sequence ID" value="QUC22103.1"/>
    <property type="molecule type" value="Genomic_DNA"/>
</dbReference>
<dbReference type="InterPro" id="IPR003604">
    <property type="entry name" value="Matrin/U1-like-C_Znf_C2H2"/>
</dbReference>
<dbReference type="AlphaFoldDB" id="A0A8E5HVJ5"/>
<proteinExistence type="predicted"/>
<dbReference type="OrthoDB" id="5894at2759"/>
<keyword evidence="1" id="KW-0479">Metal-binding</keyword>
<dbReference type="SUPFAM" id="SSF46565">
    <property type="entry name" value="Chaperone J-domain"/>
    <property type="match status" value="1"/>
</dbReference>
<feature type="compositionally biased region" description="Polar residues" evidence="5">
    <location>
        <begin position="527"/>
        <end position="540"/>
    </location>
</feature>
<evidence type="ECO:0000256" key="5">
    <source>
        <dbReference type="SAM" id="MobiDB-lite"/>
    </source>
</evidence>
<dbReference type="GeneID" id="66067121"/>
<dbReference type="PRINTS" id="PR00625">
    <property type="entry name" value="JDOMAIN"/>
</dbReference>
<dbReference type="Gene3D" id="3.30.160.60">
    <property type="entry name" value="Classic Zinc Finger"/>
    <property type="match status" value="1"/>
</dbReference>
<dbReference type="SMART" id="SM00271">
    <property type="entry name" value="DnaJ"/>
    <property type="match status" value="1"/>
</dbReference>
<evidence type="ECO:0000313" key="9">
    <source>
        <dbReference type="Proteomes" id="UP000027002"/>
    </source>
</evidence>
<dbReference type="Pfam" id="PF12171">
    <property type="entry name" value="zf-C2H2_jaz"/>
    <property type="match status" value="1"/>
</dbReference>
<evidence type="ECO:0008006" key="10">
    <source>
        <dbReference type="Google" id="ProtNLM"/>
    </source>
</evidence>
<dbReference type="SMART" id="SM00355">
    <property type="entry name" value="ZnF_C2H2"/>
    <property type="match status" value="2"/>
</dbReference>
<dbReference type="Pfam" id="PF00226">
    <property type="entry name" value="DnaJ"/>
    <property type="match status" value="1"/>
</dbReference>
<reference evidence="8" key="1">
    <citation type="submission" date="2020-03" db="EMBL/GenBank/DDBJ databases">
        <title>A mixture of massive structural variations and highly conserved coding sequences in Ustilaginoidea virens genome.</title>
        <authorList>
            <person name="Zhang K."/>
            <person name="Zhao Z."/>
            <person name="Zhang Z."/>
            <person name="Li Y."/>
            <person name="Hsiang T."/>
            <person name="Sun W."/>
        </authorList>
    </citation>
    <scope>NUCLEOTIDE SEQUENCE</scope>
    <source>
        <strain evidence="8">UV-8b</strain>
    </source>
</reference>
<keyword evidence="2 4" id="KW-0863">Zinc-finger</keyword>
<feature type="domain" description="J" evidence="6">
    <location>
        <begin position="16"/>
        <end position="82"/>
    </location>
</feature>
<dbReference type="GO" id="GO:0005737">
    <property type="term" value="C:cytoplasm"/>
    <property type="evidence" value="ECO:0007669"/>
    <property type="project" value="TreeGrafter"/>
</dbReference>
<accession>A0A8E5HVJ5</accession>
<feature type="compositionally biased region" description="Basic and acidic residues" evidence="5">
    <location>
        <begin position="422"/>
        <end position="434"/>
    </location>
</feature>
<evidence type="ECO:0000259" key="7">
    <source>
        <dbReference type="PROSITE" id="PS50157"/>
    </source>
</evidence>
<dbReference type="InterPro" id="IPR022755">
    <property type="entry name" value="Znf_C2H2_jaz"/>
</dbReference>
<dbReference type="InterPro" id="IPR013087">
    <property type="entry name" value="Znf_C2H2_type"/>
</dbReference>
<organism evidence="8 9">
    <name type="scientific">Ustilaginoidea virens</name>
    <name type="common">Rice false smut fungus</name>
    <name type="synonym">Villosiclava virens</name>
    <dbReference type="NCBI Taxonomy" id="1159556"/>
    <lineage>
        <taxon>Eukaryota</taxon>
        <taxon>Fungi</taxon>
        <taxon>Dikarya</taxon>
        <taxon>Ascomycota</taxon>
        <taxon>Pezizomycotina</taxon>
        <taxon>Sordariomycetes</taxon>
        <taxon>Hypocreomycetidae</taxon>
        <taxon>Hypocreales</taxon>
        <taxon>Clavicipitaceae</taxon>
        <taxon>Ustilaginoidea</taxon>
    </lineage>
</organism>
<dbReference type="Proteomes" id="UP000027002">
    <property type="component" value="Chromosome 5"/>
</dbReference>
<dbReference type="PROSITE" id="PS50076">
    <property type="entry name" value="DNAJ_2"/>
    <property type="match status" value="1"/>
</dbReference>
<dbReference type="PANTHER" id="PTHR44029">
    <property type="entry name" value="DNAJ HOMOLOG SUBFAMILY C MEMBER 21"/>
    <property type="match status" value="1"/>
</dbReference>
<evidence type="ECO:0000256" key="3">
    <source>
        <dbReference type="ARBA" id="ARBA00022833"/>
    </source>
</evidence>
<feature type="domain" description="C2H2-type" evidence="7">
    <location>
        <begin position="308"/>
        <end position="337"/>
    </location>
</feature>
<protein>
    <recommendedName>
        <fullName evidence="10">Meiotically up-regulated protein</fullName>
    </recommendedName>
</protein>
<dbReference type="GO" id="GO:0003676">
    <property type="term" value="F:nucleic acid binding"/>
    <property type="evidence" value="ECO:0007669"/>
    <property type="project" value="InterPro"/>
</dbReference>
<feature type="compositionally biased region" description="Polar residues" evidence="5">
    <location>
        <begin position="412"/>
        <end position="421"/>
    </location>
</feature>
<evidence type="ECO:0000256" key="2">
    <source>
        <dbReference type="ARBA" id="ARBA00022771"/>
    </source>
</evidence>
<dbReference type="PROSITE" id="PS50157">
    <property type="entry name" value="ZINC_FINGER_C2H2_2"/>
    <property type="match status" value="1"/>
</dbReference>
<dbReference type="InterPro" id="IPR036869">
    <property type="entry name" value="J_dom_sf"/>
</dbReference>
<dbReference type="SMART" id="SM00451">
    <property type="entry name" value="ZnF_U1"/>
    <property type="match status" value="2"/>
</dbReference>